<dbReference type="Proteomes" id="UP000683139">
    <property type="component" value="Unassembled WGS sequence"/>
</dbReference>
<comment type="caution">
    <text evidence="1">The sequence shown here is derived from an EMBL/GenBank/DDBJ whole genome shotgun (WGS) entry which is preliminary data.</text>
</comment>
<protein>
    <submittedName>
        <fullName evidence="1">Uncharacterized protein</fullName>
    </submittedName>
</protein>
<gene>
    <name evidence="1" type="ORF">J40TS1_22390</name>
</gene>
<evidence type="ECO:0000313" key="1">
    <source>
        <dbReference type="EMBL" id="GIP16597.1"/>
    </source>
</evidence>
<name>A0A920CU40_9BACL</name>
<dbReference type="EMBL" id="BOSE01000003">
    <property type="protein sequence ID" value="GIP16597.1"/>
    <property type="molecule type" value="Genomic_DNA"/>
</dbReference>
<organism evidence="1 2">
    <name type="scientific">Paenibacillus montaniterrae</name>
    <dbReference type="NCBI Taxonomy" id="429341"/>
    <lineage>
        <taxon>Bacteria</taxon>
        <taxon>Bacillati</taxon>
        <taxon>Bacillota</taxon>
        <taxon>Bacilli</taxon>
        <taxon>Bacillales</taxon>
        <taxon>Paenibacillaceae</taxon>
        <taxon>Paenibacillus</taxon>
    </lineage>
</organism>
<dbReference type="AlphaFoldDB" id="A0A920CU40"/>
<reference evidence="1" key="1">
    <citation type="submission" date="2021-03" db="EMBL/GenBank/DDBJ databases">
        <title>Antimicrobial resistance genes in bacteria isolated from Japanese honey, and their potential for conferring macrolide and lincosamide resistance in the American foulbrood pathogen Paenibacillus larvae.</title>
        <authorList>
            <person name="Okamoto M."/>
            <person name="Kumagai M."/>
            <person name="Kanamori H."/>
            <person name="Takamatsu D."/>
        </authorList>
    </citation>
    <scope>NUCLEOTIDE SEQUENCE</scope>
    <source>
        <strain evidence="1">J40TS1</strain>
    </source>
</reference>
<evidence type="ECO:0000313" key="2">
    <source>
        <dbReference type="Proteomes" id="UP000683139"/>
    </source>
</evidence>
<sequence length="70" mass="7933">MKVQKFGFQDQEDGTILEGEERSVGKSYVSTGAFGSVTYSPSTKLQRKHLVIKVELFELPLYFRRSTISS</sequence>
<proteinExistence type="predicted"/>
<keyword evidence="2" id="KW-1185">Reference proteome</keyword>
<accession>A0A920CU40</accession>